<dbReference type="AlphaFoldDB" id="A0A8S9HDJ0"/>
<proteinExistence type="predicted"/>
<sequence>MDVPAPLAHAFIKSYHILPVLIISIHGSHQSSLPLNSHETALYTAFAFKAVHAIESGVRPSLFSPEHLHLVPSLIMDVPAPLAHAFIKSYHILPVLIISIHGSHQSSLPLNSHETALYTAFAFKAVHAIESGVRPSLFSPEHLRVFPGYRGSLGRDHP</sequence>
<reference evidence="1" key="1">
    <citation type="submission" date="2019-12" db="EMBL/GenBank/DDBJ databases">
        <title>Genome sequencing and annotation of Brassica cretica.</title>
        <authorList>
            <person name="Studholme D.J."/>
            <person name="Sarris P.F."/>
        </authorList>
    </citation>
    <scope>NUCLEOTIDE SEQUENCE</scope>
    <source>
        <strain evidence="1">PFS-001/15</strain>
        <tissue evidence="1">Leaf</tissue>
    </source>
</reference>
<accession>A0A8S9HDJ0</accession>
<name>A0A8S9HDJ0_BRACR</name>
<gene>
    <name evidence="1" type="ORF">F2Q68_00015905</name>
</gene>
<evidence type="ECO:0000313" key="1">
    <source>
        <dbReference type="EMBL" id="KAF2556093.1"/>
    </source>
</evidence>
<organism evidence="1 2">
    <name type="scientific">Brassica cretica</name>
    <name type="common">Mustard</name>
    <dbReference type="NCBI Taxonomy" id="69181"/>
    <lineage>
        <taxon>Eukaryota</taxon>
        <taxon>Viridiplantae</taxon>
        <taxon>Streptophyta</taxon>
        <taxon>Embryophyta</taxon>
        <taxon>Tracheophyta</taxon>
        <taxon>Spermatophyta</taxon>
        <taxon>Magnoliopsida</taxon>
        <taxon>eudicotyledons</taxon>
        <taxon>Gunneridae</taxon>
        <taxon>Pentapetalae</taxon>
        <taxon>rosids</taxon>
        <taxon>malvids</taxon>
        <taxon>Brassicales</taxon>
        <taxon>Brassicaceae</taxon>
        <taxon>Brassiceae</taxon>
        <taxon>Brassica</taxon>
    </lineage>
</organism>
<protein>
    <submittedName>
        <fullName evidence="1">Uncharacterized protein</fullName>
    </submittedName>
</protein>
<dbReference type="Proteomes" id="UP000712281">
    <property type="component" value="Unassembled WGS sequence"/>
</dbReference>
<comment type="caution">
    <text evidence="1">The sequence shown here is derived from an EMBL/GenBank/DDBJ whole genome shotgun (WGS) entry which is preliminary data.</text>
</comment>
<evidence type="ECO:0000313" key="2">
    <source>
        <dbReference type="Proteomes" id="UP000712281"/>
    </source>
</evidence>
<dbReference type="EMBL" id="QGKW02001940">
    <property type="protein sequence ID" value="KAF2556093.1"/>
    <property type="molecule type" value="Genomic_DNA"/>
</dbReference>